<comment type="caution">
    <text evidence="2">The sequence shown here is derived from an EMBL/GenBank/DDBJ whole genome shotgun (WGS) entry which is preliminary data.</text>
</comment>
<dbReference type="PROSITE" id="PS51257">
    <property type="entry name" value="PROKAR_LIPOPROTEIN"/>
    <property type="match status" value="1"/>
</dbReference>
<organism evidence="2">
    <name type="scientific">Aeromonas hydrophila</name>
    <dbReference type="NCBI Taxonomy" id="644"/>
    <lineage>
        <taxon>Bacteria</taxon>
        <taxon>Pseudomonadati</taxon>
        <taxon>Pseudomonadota</taxon>
        <taxon>Gammaproteobacteria</taxon>
        <taxon>Aeromonadales</taxon>
        <taxon>Aeromonadaceae</taxon>
        <taxon>Aeromonas</taxon>
    </lineage>
</organism>
<feature type="region of interest" description="Disordered" evidence="1">
    <location>
        <begin position="152"/>
        <end position="181"/>
    </location>
</feature>
<dbReference type="GO" id="GO:0016810">
    <property type="term" value="F:hydrolase activity, acting on carbon-nitrogen (but not peptide) bonds"/>
    <property type="evidence" value="ECO:0007669"/>
    <property type="project" value="InterPro"/>
</dbReference>
<protein>
    <recommendedName>
        <fullName evidence="3">Amidohydrolase 3 domain-containing protein</fullName>
    </recommendedName>
</protein>
<feature type="region of interest" description="Disordered" evidence="1">
    <location>
        <begin position="234"/>
        <end position="264"/>
    </location>
</feature>
<evidence type="ECO:0000313" key="2">
    <source>
        <dbReference type="EMBL" id="MBC8674424.1"/>
    </source>
</evidence>
<dbReference type="PANTHER" id="PTHR22642">
    <property type="entry name" value="IMIDAZOLONEPROPIONASE"/>
    <property type="match status" value="1"/>
</dbReference>
<feature type="compositionally biased region" description="Gly residues" evidence="1">
    <location>
        <begin position="165"/>
        <end position="177"/>
    </location>
</feature>
<gene>
    <name evidence="2" type="ORF">H2136_22220</name>
</gene>
<dbReference type="InterPro" id="IPR011059">
    <property type="entry name" value="Metal-dep_hydrolase_composite"/>
</dbReference>
<sequence>MDGKQHNHRRGLVALLMTVLLGGCQQDNRSQEPTSTLYFNGKIYTQDGQRSLAEAMVVEDGKFRYVGSRQGAESFITSATRQVDLQGRMVLPGLHDNHIHLLGTVARPCAIWMVRPSISISWLPRSGVSAPLRRAAGRVAGGQSVVPLRRQYPDREPCHPAGRPGCRGTGQSGGAARGGRSRQCLQLAGTGQRRRSGWQSGGLQPRHIGAGRVFERFIPYVDLTSGVIREGARSAIPVPDSGVLTPVTSGPPPSTSRSCRPSPP</sequence>
<evidence type="ECO:0000256" key="1">
    <source>
        <dbReference type="SAM" id="MobiDB-lite"/>
    </source>
</evidence>
<dbReference type="AlphaFoldDB" id="A0A926IYF5"/>
<reference evidence="2" key="1">
    <citation type="submission" date="2020-07" db="EMBL/GenBank/DDBJ databases">
        <title>Carbapenem Resistant Aeromonas hydrophila Carrying blacphA7 Isolated from Two Solid Organ Transplant Patients.</title>
        <authorList>
            <person name="Hilt E."/>
            <person name="Fitzwater S.P."/>
            <person name="Ward K."/>
            <person name="De St Maurice A."/>
            <person name="Chandrasekaran S."/>
            <person name="Garner O.B."/>
            <person name="Yang S."/>
        </authorList>
    </citation>
    <scope>NUCLEOTIDE SEQUENCE</scope>
    <source>
        <strain evidence="2">B-1</strain>
    </source>
</reference>
<dbReference type="EMBL" id="JACLAN010000017">
    <property type="protein sequence ID" value="MBC8674424.1"/>
    <property type="molecule type" value="Genomic_DNA"/>
</dbReference>
<proteinExistence type="predicted"/>
<dbReference type="SUPFAM" id="SSF51338">
    <property type="entry name" value="Composite domain of metallo-dependent hydrolases"/>
    <property type="match status" value="1"/>
</dbReference>
<accession>A0A926IYF5</accession>
<dbReference type="PANTHER" id="PTHR22642:SF2">
    <property type="entry name" value="PROTEIN LONG AFTER FAR-RED 3"/>
    <property type="match status" value="1"/>
</dbReference>
<dbReference type="Gene3D" id="2.30.40.10">
    <property type="entry name" value="Urease, subunit C, domain 1"/>
    <property type="match status" value="1"/>
</dbReference>
<name>A0A926IYF5_AERHY</name>
<evidence type="ECO:0008006" key="3">
    <source>
        <dbReference type="Google" id="ProtNLM"/>
    </source>
</evidence>
<feature type="compositionally biased region" description="Low complexity" evidence="1">
    <location>
        <begin position="255"/>
        <end position="264"/>
    </location>
</feature>